<accession>A0A849I1C9</accession>
<protein>
    <submittedName>
        <fullName evidence="1">AbrB/MazE/SpoVT family DNA-binding domain-containing protein</fullName>
    </submittedName>
</protein>
<evidence type="ECO:0000313" key="1">
    <source>
        <dbReference type="EMBL" id="NNM71148.1"/>
    </source>
</evidence>
<gene>
    <name evidence="1" type="ORF">HJG44_01910</name>
</gene>
<dbReference type="RefSeq" id="WP_171216644.1">
    <property type="nucleotide sequence ID" value="NZ_JABEPP010000001.1"/>
</dbReference>
<keyword evidence="1" id="KW-0238">DNA-binding</keyword>
<dbReference type="InterPro" id="IPR037914">
    <property type="entry name" value="SpoVT-AbrB_sf"/>
</dbReference>
<dbReference type="Proteomes" id="UP000564885">
    <property type="component" value="Unassembled WGS sequence"/>
</dbReference>
<organism evidence="1 2">
    <name type="scientific">Enterovirga aerilata</name>
    <dbReference type="NCBI Taxonomy" id="2730920"/>
    <lineage>
        <taxon>Bacteria</taxon>
        <taxon>Pseudomonadati</taxon>
        <taxon>Pseudomonadota</taxon>
        <taxon>Alphaproteobacteria</taxon>
        <taxon>Hyphomicrobiales</taxon>
        <taxon>Methylobacteriaceae</taxon>
        <taxon>Enterovirga</taxon>
    </lineage>
</organism>
<dbReference type="SUPFAM" id="SSF89447">
    <property type="entry name" value="AbrB/MazE/MraZ-like"/>
    <property type="match status" value="1"/>
</dbReference>
<reference evidence="1 2" key="1">
    <citation type="submission" date="2020-04" db="EMBL/GenBank/DDBJ databases">
        <title>Enterovirga sp. isolate from soil.</title>
        <authorList>
            <person name="Chea S."/>
            <person name="Kim D.-U."/>
        </authorList>
    </citation>
    <scope>NUCLEOTIDE SEQUENCE [LARGE SCALE GENOMIC DNA]</scope>
    <source>
        <strain evidence="1 2">DB1703</strain>
    </source>
</reference>
<sequence length="89" mass="9663">MTAHDKDLASGPVQAAPAAKVVAIGNSHGIVLGKEILAKLNVGRGDLLYLVEAPDGFLLTPYDPKITEQVEAGKRFMRRYRDTFRALAK</sequence>
<name>A0A849I1C9_9HYPH</name>
<keyword evidence="2" id="KW-1185">Reference proteome</keyword>
<proteinExistence type="predicted"/>
<comment type="caution">
    <text evidence="1">The sequence shown here is derived from an EMBL/GenBank/DDBJ whole genome shotgun (WGS) entry which is preliminary data.</text>
</comment>
<dbReference type="GO" id="GO:0003677">
    <property type="term" value="F:DNA binding"/>
    <property type="evidence" value="ECO:0007669"/>
    <property type="project" value="UniProtKB-KW"/>
</dbReference>
<dbReference type="EMBL" id="JABEPP010000001">
    <property type="protein sequence ID" value="NNM71148.1"/>
    <property type="molecule type" value="Genomic_DNA"/>
</dbReference>
<dbReference type="AlphaFoldDB" id="A0A849I1C9"/>
<dbReference type="Gene3D" id="2.10.260.10">
    <property type="match status" value="1"/>
</dbReference>
<evidence type="ECO:0000313" key="2">
    <source>
        <dbReference type="Proteomes" id="UP000564885"/>
    </source>
</evidence>